<evidence type="ECO:0000313" key="3">
    <source>
        <dbReference type="Proteomes" id="UP001328107"/>
    </source>
</evidence>
<organism evidence="2 3">
    <name type="scientific">Pristionchus mayeri</name>
    <dbReference type="NCBI Taxonomy" id="1317129"/>
    <lineage>
        <taxon>Eukaryota</taxon>
        <taxon>Metazoa</taxon>
        <taxon>Ecdysozoa</taxon>
        <taxon>Nematoda</taxon>
        <taxon>Chromadorea</taxon>
        <taxon>Rhabditida</taxon>
        <taxon>Rhabditina</taxon>
        <taxon>Diplogasteromorpha</taxon>
        <taxon>Diplogasteroidea</taxon>
        <taxon>Neodiplogasteridae</taxon>
        <taxon>Pristionchus</taxon>
    </lineage>
</organism>
<dbReference type="InterPro" id="IPR001810">
    <property type="entry name" value="F-box_dom"/>
</dbReference>
<gene>
    <name evidence="2" type="ORF">PMAYCL1PPCAC_22245</name>
</gene>
<feature type="domain" description="F-box" evidence="1">
    <location>
        <begin position="1"/>
        <end position="47"/>
    </location>
</feature>
<evidence type="ECO:0000259" key="1">
    <source>
        <dbReference type="PROSITE" id="PS50181"/>
    </source>
</evidence>
<sequence>DILALPDVFLRDLMKAVEIEDRLSIRLTCRAFEKLVAESHAGYFHRAIIYQAPADNSFKFYIGGAHFKDFEASDDGFRQSLNLRNRLFSGIELDSFSVNFGDDATVLSKEFVRQFTQNFKIDNMSFIYVLSLEQLNMTREMMTWFPQCKADVSLYFWPGTDVLQALPPVQELSIFDSKTEYDASNWPWQIDSALFFVLLGKHTWLNLNNVAVSSDDLERTVKIISAETRNKYIHIKVKKSIVADWLKSHSIFQSYKKGDRHDQYEVASELGQRTNMGLRYTKATSRPCLIEVVGNAWEQGNTSITMKNFE</sequence>
<comment type="caution">
    <text evidence="2">The sequence shown here is derived from an EMBL/GenBank/DDBJ whole genome shotgun (WGS) entry which is preliminary data.</text>
</comment>
<accession>A0AAN5I5H4</accession>
<dbReference type="AlphaFoldDB" id="A0AAN5I5H4"/>
<name>A0AAN5I5H4_9BILA</name>
<evidence type="ECO:0000313" key="2">
    <source>
        <dbReference type="EMBL" id="GMR52050.1"/>
    </source>
</evidence>
<reference evidence="3" key="1">
    <citation type="submission" date="2022-10" db="EMBL/GenBank/DDBJ databases">
        <title>Genome assembly of Pristionchus species.</title>
        <authorList>
            <person name="Yoshida K."/>
            <person name="Sommer R.J."/>
        </authorList>
    </citation>
    <scope>NUCLEOTIDE SEQUENCE [LARGE SCALE GENOMIC DNA]</scope>
    <source>
        <strain evidence="3">RS5460</strain>
    </source>
</reference>
<protein>
    <recommendedName>
        <fullName evidence="1">F-box domain-containing protein</fullName>
    </recommendedName>
</protein>
<dbReference type="Proteomes" id="UP001328107">
    <property type="component" value="Unassembled WGS sequence"/>
</dbReference>
<dbReference type="EMBL" id="BTRK01000005">
    <property type="protein sequence ID" value="GMR52050.1"/>
    <property type="molecule type" value="Genomic_DNA"/>
</dbReference>
<dbReference type="PROSITE" id="PS50181">
    <property type="entry name" value="FBOX"/>
    <property type="match status" value="1"/>
</dbReference>
<feature type="non-terminal residue" evidence="2">
    <location>
        <position position="1"/>
    </location>
</feature>
<keyword evidence="3" id="KW-1185">Reference proteome</keyword>
<proteinExistence type="predicted"/>